<dbReference type="Proteomes" id="UP000469346">
    <property type="component" value="Unassembled WGS sequence"/>
</dbReference>
<dbReference type="PANTHER" id="PTHR47197">
    <property type="entry name" value="PROTEIN NIRF"/>
    <property type="match status" value="1"/>
</dbReference>
<sequence length="479" mass="50277">MREKGLHSALGGCLRGFAAVGLALVLAACSLVEEAGPRPGASTPGGPDGGGRLSVYFQLAAPAAARVRFELSGLEIRSGAEWLPLSGETVTVDTEILGGGQVLLASRLLPPGPFEGFRFRVAGAVLVRPGGAVPLRVPEPEVRVPLHVRVSAGDSRCVFLSLDTDRSVQGQAAFVPAVSAVRQEIPLIEDLAYVACPGIDTVAVVRTDTNRVAATLGVAGAPSYLAVDRDRSRLYVLAGAETAIKVFDLTSGRLVDVIRVPIARSPAFMAVNADRTAAVLLDEEGHYVLRLALPDGTLEARSRVGFRPRYAAFLEEAGHLAVSSGMSQEVVLLDPETLSTRQEISAGGIPEGLAEVGGRLFVAETTADTLAVVDLSQGRVERRVNVGRTPRRLLAAGAHLFLANHLSGTVSVLLPGQATVTQEIRVGGRPLEMGASERQRRLYVGDQGGRALVVVGLTSLRVDRRIPLPGVPVGIAVLR</sequence>
<dbReference type="InterPro" id="IPR051200">
    <property type="entry name" value="Host-pathogen_enzymatic-act"/>
</dbReference>
<dbReference type="InterPro" id="IPR011048">
    <property type="entry name" value="Haem_d1_sf"/>
</dbReference>
<dbReference type="InterPro" id="IPR015943">
    <property type="entry name" value="WD40/YVTN_repeat-like_dom_sf"/>
</dbReference>
<protein>
    <recommendedName>
        <fullName evidence="3">YncE family protein</fullName>
    </recommendedName>
</protein>
<evidence type="ECO:0000313" key="2">
    <source>
        <dbReference type="Proteomes" id="UP000469346"/>
    </source>
</evidence>
<evidence type="ECO:0008006" key="3">
    <source>
        <dbReference type="Google" id="ProtNLM"/>
    </source>
</evidence>
<accession>A0A6N9TJT3</accession>
<name>A0A6N9TJT3_DISTH</name>
<proteinExistence type="predicted"/>
<dbReference type="Gene3D" id="2.130.10.10">
    <property type="entry name" value="YVTN repeat-like/Quinoprotein amine dehydrogenase"/>
    <property type="match status" value="2"/>
</dbReference>
<keyword evidence="2" id="KW-1185">Reference proteome</keyword>
<comment type="caution">
    <text evidence="1">The sequence shown here is derived from an EMBL/GenBank/DDBJ whole genome shotgun (WGS) entry which is preliminary data.</text>
</comment>
<evidence type="ECO:0000313" key="1">
    <source>
        <dbReference type="EMBL" id="NDY41521.1"/>
    </source>
</evidence>
<dbReference type="PROSITE" id="PS51257">
    <property type="entry name" value="PROKAR_LIPOPROTEIN"/>
    <property type="match status" value="1"/>
</dbReference>
<dbReference type="EMBL" id="JAAGRR010000007">
    <property type="protein sequence ID" value="NDY41521.1"/>
    <property type="molecule type" value="Genomic_DNA"/>
</dbReference>
<dbReference type="AlphaFoldDB" id="A0A6N9TJT3"/>
<dbReference type="RefSeq" id="WP_163297680.1">
    <property type="nucleotide sequence ID" value="NZ_JAAGRR010000007.1"/>
</dbReference>
<reference evidence="1 2" key="1">
    <citation type="submission" date="2020-02" db="EMBL/GenBank/DDBJ databases">
        <title>Comparative genomics of sulfur disproportionating microorganisms.</title>
        <authorList>
            <person name="Ward L.M."/>
            <person name="Bertran E."/>
            <person name="Johnston D.T."/>
        </authorList>
    </citation>
    <scope>NUCLEOTIDE SEQUENCE [LARGE SCALE GENOMIC DNA]</scope>
    <source>
        <strain evidence="1 2">DSM 100025</strain>
    </source>
</reference>
<dbReference type="PANTHER" id="PTHR47197:SF3">
    <property type="entry name" value="DIHYDRO-HEME D1 DEHYDROGENASE"/>
    <property type="match status" value="1"/>
</dbReference>
<organism evidence="1 2">
    <name type="scientific">Dissulfurirhabdus thermomarina</name>
    <dbReference type="NCBI Taxonomy" id="1765737"/>
    <lineage>
        <taxon>Bacteria</taxon>
        <taxon>Deltaproteobacteria</taxon>
        <taxon>Dissulfurirhabdaceae</taxon>
        <taxon>Dissulfurirhabdus</taxon>
    </lineage>
</organism>
<gene>
    <name evidence="1" type="ORF">G3N55_01460</name>
</gene>
<dbReference type="SUPFAM" id="SSF51004">
    <property type="entry name" value="C-terminal (heme d1) domain of cytochrome cd1-nitrite reductase"/>
    <property type="match status" value="1"/>
</dbReference>